<proteinExistence type="predicted"/>
<sequence>MIKTEHYILNNITAEDIHHIYTGLSDPRVIKYYGVNYNSLTETREQMKWYEDLEANGTGKWWAIRNINSKEFHGAVGFNNHEKEHRKAEIGFWLLPQFWNNGIMSEVMPFALNYAQNEMNIHRIEAYVEEGNESSESLLKRLNFKKEGTLYHSEIKNSKFINVHIYAIILE</sequence>
<dbReference type="Gene3D" id="3.40.630.30">
    <property type="match status" value="1"/>
</dbReference>
<dbReference type="PANTHER" id="PTHR43792">
    <property type="entry name" value="GNAT FAMILY, PUTATIVE (AFU_ORTHOLOGUE AFUA_3G00765)-RELATED-RELATED"/>
    <property type="match status" value="1"/>
</dbReference>
<dbReference type="EMBL" id="JAPFQN010000010">
    <property type="protein sequence ID" value="MCX2745561.1"/>
    <property type="molecule type" value="Genomic_DNA"/>
</dbReference>
<name>A0ABT3RV61_9BACT</name>
<evidence type="ECO:0000313" key="2">
    <source>
        <dbReference type="EMBL" id="MCX2745561.1"/>
    </source>
</evidence>
<feature type="domain" description="N-acetyltransferase" evidence="1">
    <location>
        <begin position="7"/>
        <end position="171"/>
    </location>
</feature>
<dbReference type="InterPro" id="IPR051531">
    <property type="entry name" value="N-acetyltransferase"/>
</dbReference>
<comment type="caution">
    <text evidence="2">The sequence shown here is derived from an EMBL/GenBank/DDBJ whole genome shotgun (WGS) entry which is preliminary data.</text>
</comment>
<dbReference type="SUPFAM" id="SSF55729">
    <property type="entry name" value="Acyl-CoA N-acyltransferases (Nat)"/>
    <property type="match status" value="1"/>
</dbReference>
<keyword evidence="3" id="KW-1185">Reference proteome</keyword>
<evidence type="ECO:0000259" key="1">
    <source>
        <dbReference type="PROSITE" id="PS51186"/>
    </source>
</evidence>
<dbReference type="Pfam" id="PF13302">
    <property type="entry name" value="Acetyltransf_3"/>
    <property type="match status" value="1"/>
</dbReference>
<protein>
    <submittedName>
        <fullName evidence="2">GNAT family protein</fullName>
    </submittedName>
</protein>
<dbReference type="InterPro" id="IPR000182">
    <property type="entry name" value="GNAT_dom"/>
</dbReference>
<dbReference type="InterPro" id="IPR016181">
    <property type="entry name" value="Acyl_CoA_acyltransferase"/>
</dbReference>
<evidence type="ECO:0000313" key="3">
    <source>
        <dbReference type="Proteomes" id="UP001209885"/>
    </source>
</evidence>
<dbReference type="RefSeq" id="WP_266058158.1">
    <property type="nucleotide sequence ID" value="NZ_JAPFQN010000010.1"/>
</dbReference>
<accession>A0ABT3RV61</accession>
<organism evidence="2 3">
    <name type="scientific">Mangrovivirga halotolerans</name>
    <dbReference type="NCBI Taxonomy" id="2993936"/>
    <lineage>
        <taxon>Bacteria</taxon>
        <taxon>Pseudomonadati</taxon>
        <taxon>Bacteroidota</taxon>
        <taxon>Cytophagia</taxon>
        <taxon>Cytophagales</taxon>
        <taxon>Mangrovivirgaceae</taxon>
        <taxon>Mangrovivirga</taxon>
    </lineage>
</organism>
<gene>
    <name evidence="2" type="ORF">OO013_16895</name>
</gene>
<dbReference type="PROSITE" id="PS51186">
    <property type="entry name" value="GNAT"/>
    <property type="match status" value="1"/>
</dbReference>
<reference evidence="2 3" key="1">
    <citation type="submission" date="2022-11" db="EMBL/GenBank/DDBJ databases">
        <title>The characterization of three novel Bacteroidetes species and genomic analysis of their roles in tidal elemental geochemical cycles.</title>
        <authorList>
            <person name="Ma K."/>
        </authorList>
    </citation>
    <scope>NUCLEOTIDE SEQUENCE [LARGE SCALE GENOMIC DNA]</scope>
    <source>
        <strain evidence="2 3">M17</strain>
    </source>
</reference>
<dbReference type="Proteomes" id="UP001209885">
    <property type="component" value="Unassembled WGS sequence"/>
</dbReference>